<dbReference type="Proteomes" id="UP000006275">
    <property type="component" value="Segment"/>
</dbReference>
<sequence>MACCDKVKHCGGLLSTPIRNPYSENRKREIVIVYGELSEFFKHPYVSEFSDSSNYSVYSLAFARSSLARHVLHTCFIYITCISM</sequence>
<dbReference type="KEGG" id="vg:13827686"/>
<proteinExistence type="predicted"/>
<reference evidence="1 2" key="1">
    <citation type="journal article" date="2012" name="J. Virol.">
        <title>Bacteriophage P70: Unique morphology and unrelatedness to other Listeria bacteriophages.</title>
        <authorList>
            <person name="Schmuki M.M."/>
            <person name="Erne D."/>
            <person name="Loessner M.J."/>
            <person name="Klumpp J."/>
        </authorList>
    </citation>
    <scope>NUCLEOTIDE SEQUENCE [LARGE SCALE GENOMIC DNA]</scope>
</reference>
<dbReference type="EMBL" id="JX442241">
    <property type="protein sequence ID" value="AFQ96270.1"/>
    <property type="molecule type" value="Genomic_DNA"/>
</dbReference>
<dbReference type="GeneID" id="13827686"/>
<dbReference type="RefSeq" id="YP_006905946.1">
    <property type="nucleotide sequence ID" value="NC_018831.1"/>
</dbReference>
<keyword evidence="2" id="KW-1185">Reference proteome</keyword>
<evidence type="ECO:0000313" key="1">
    <source>
        <dbReference type="EMBL" id="AFQ96270.1"/>
    </source>
</evidence>
<name>J9QRW7_9CAUD</name>
<protein>
    <submittedName>
        <fullName evidence="1">Uncharacterized protein</fullName>
    </submittedName>
</protein>
<evidence type="ECO:0000313" key="2">
    <source>
        <dbReference type="Proteomes" id="UP000006275"/>
    </source>
</evidence>
<accession>J9QRW7</accession>
<organism evidence="1 2">
    <name type="scientific">Listeria phage P70</name>
    <dbReference type="NCBI Taxonomy" id="1225800"/>
    <lineage>
        <taxon>Viruses</taxon>
        <taxon>Duplodnaviria</taxon>
        <taxon>Heunggongvirae</taxon>
        <taxon>Uroviricota</taxon>
        <taxon>Caudoviricetes</taxon>
        <taxon>Homburgvirus</taxon>
        <taxon>Homburgvirus P70</taxon>
    </lineage>
</organism>
<gene>
    <name evidence="1" type="ORF">P70_0081</name>
</gene>